<dbReference type="AlphaFoldDB" id="A0A7Y0FLU8"/>
<name>A0A7Y0FLU8_9BACT</name>
<dbReference type="InterPro" id="IPR018874">
    <property type="entry name" value="Phage_Mx8_p63_C"/>
</dbReference>
<evidence type="ECO:0000313" key="3">
    <source>
        <dbReference type="EMBL" id="NML65173.1"/>
    </source>
</evidence>
<evidence type="ECO:0000256" key="1">
    <source>
        <dbReference type="SAM" id="MobiDB-lite"/>
    </source>
</evidence>
<accession>A0A7Y0FLU8</accession>
<gene>
    <name evidence="3" type="ORF">HHL22_08150</name>
</gene>
<feature type="compositionally biased region" description="Basic and acidic residues" evidence="1">
    <location>
        <begin position="355"/>
        <end position="364"/>
    </location>
</feature>
<comment type="caution">
    <text evidence="3">The sequence shown here is derived from an EMBL/GenBank/DDBJ whole genome shotgun (WGS) entry which is preliminary data.</text>
</comment>
<dbReference type="Pfam" id="PF10546">
    <property type="entry name" value="P63C"/>
    <property type="match status" value="1"/>
</dbReference>
<dbReference type="RefSeq" id="WP_169530424.1">
    <property type="nucleotide sequence ID" value="NZ_JABBGH010000001.1"/>
</dbReference>
<reference evidence="3 4" key="1">
    <citation type="submission" date="2020-04" db="EMBL/GenBank/DDBJ databases">
        <title>Hymenobacter polaris sp. nov., isolated from Arctic soil.</title>
        <authorList>
            <person name="Dahal R.H."/>
        </authorList>
    </citation>
    <scope>NUCLEOTIDE SEQUENCE [LARGE SCALE GENOMIC DNA]</scope>
    <source>
        <strain evidence="3 4">RP-2-7</strain>
    </source>
</reference>
<evidence type="ECO:0000313" key="4">
    <source>
        <dbReference type="Proteomes" id="UP000559626"/>
    </source>
</evidence>
<protein>
    <recommendedName>
        <fullName evidence="2">Bacteriophage Mx8 p63 C-terminal domain-containing protein</fullName>
    </recommendedName>
</protein>
<feature type="region of interest" description="Disordered" evidence="1">
    <location>
        <begin position="323"/>
        <end position="364"/>
    </location>
</feature>
<feature type="compositionally biased region" description="Acidic residues" evidence="1">
    <location>
        <begin position="341"/>
        <end position="354"/>
    </location>
</feature>
<proteinExistence type="predicted"/>
<dbReference type="Proteomes" id="UP000559626">
    <property type="component" value="Unassembled WGS sequence"/>
</dbReference>
<keyword evidence="4" id="KW-1185">Reference proteome</keyword>
<evidence type="ECO:0000259" key="2">
    <source>
        <dbReference type="Pfam" id="PF10546"/>
    </source>
</evidence>
<sequence length="364" mass="41145">MSDLQLIQEDEPNSSTLKAIKQGVLTIADFEMRCYVLDTPDNERVISRQDLMGALGMHANPPNRPTENPNDKLPAFLRAANLRPFISNELIDSAKPIDFKNLKWHKTIGYKATILKDICYVFIDANKAGVLTAKQKHIVERCEALVRAFATVGITALVDEATGYQYDRERDELQKILKAYIGEELLEWRKRFPDEFYREIFRLNGWDFTVKGIKQRPGIIGTWTKQFIYAPMPKGVLPALVEKTTHVPGKRKPKLHQAFSKDTGVPHLEKQLVSVVTLMNVSSDWKEFKGLFERKFGQQVLDFGGKELGPAPGKSDFDIALTGLLSVPPPSKDDRPVKSPEDDEDNETGTEEVVPDDKPIEPKK</sequence>
<feature type="domain" description="Bacteriophage Mx8 p63 C-terminal" evidence="2">
    <location>
        <begin position="176"/>
        <end position="268"/>
    </location>
</feature>
<dbReference type="EMBL" id="JABBGH010000001">
    <property type="protein sequence ID" value="NML65173.1"/>
    <property type="molecule type" value="Genomic_DNA"/>
</dbReference>
<organism evidence="3 4">
    <name type="scientific">Hymenobacter polaris</name>
    <dbReference type="NCBI Taxonomy" id="2682546"/>
    <lineage>
        <taxon>Bacteria</taxon>
        <taxon>Pseudomonadati</taxon>
        <taxon>Bacteroidota</taxon>
        <taxon>Cytophagia</taxon>
        <taxon>Cytophagales</taxon>
        <taxon>Hymenobacteraceae</taxon>
        <taxon>Hymenobacter</taxon>
    </lineage>
</organism>
<feature type="compositionally biased region" description="Basic and acidic residues" evidence="1">
    <location>
        <begin position="331"/>
        <end position="340"/>
    </location>
</feature>